<dbReference type="SUPFAM" id="SSF53335">
    <property type="entry name" value="S-adenosyl-L-methionine-dependent methyltransferases"/>
    <property type="match status" value="1"/>
</dbReference>
<reference evidence="1" key="1">
    <citation type="submission" date="2020-02" db="EMBL/GenBank/DDBJ databases">
        <authorList>
            <person name="Meier V. D."/>
        </authorList>
    </citation>
    <scope>NUCLEOTIDE SEQUENCE</scope>
    <source>
        <strain evidence="1">AVDCRST_MAG89</strain>
    </source>
</reference>
<dbReference type="PANTHER" id="PTHR47473:SF1">
    <property type="entry name" value="METHYLTRANSFERASE DOMAIN-CONTAINING PROTEIN"/>
    <property type="match status" value="1"/>
</dbReference>
<evidence type="ECO:0000313" key="1">
    <source>
        <dbReference type="EMBL" id="CAA9380303.1"/>
    </source>
</evidence>
<dbReference type="AlphaFoldDB" id="A0A6J4NBQ7"/>
<proteinExistence type="predicted"/>
<protein>
    <recommendedName>
        <fullName evidence="2">S-adenosylmethionine:diacylglycerol 3-amino-3-carboxypropyl transferase</fullName>
    </recommendedName>
</protein>
<dbReference type="EMBL" id="CADCTV010001118">
    <property type="protein sequence ID" value="CAA9380303.1"/>
    <property type="molecule type" value="Genomic_DNA"/>
</dbReference>
<gene>
    <name evidence="1" type="ORF">AVDCRST_MAG89-5329</name>
</gene>
<dbReference type="Pfam" id="PF11899">
    <property type="entry name" value="DUF3419"/>
    <property type="match status" value="1"/>
</dbReference>
<accession>A0A6J4NBQ7</accession>
<sequence>MGGIDSHASFAFIRYASVWEDADVLCEALAPVAHGGRLLSIASAGDNALALLTLDPAEVVAADLSPAQLACVELRIAAFRRLEHAQLLAFLGVTASDDRPRTYGRLRTDLTSTSRQFWDAQPDAVAGGVIHAGKFERYLRTFRDRVLPLVHSRHRIDRLLTPRSRVEREEFYDREWNTWRWRLLFRLFFSRAVMGRMGRDPAFFSHVEGSVGSRILARTRHALTALPVHTNPYAARIMTGHYPPEALPRYLRPQWFEAIRSRLDRIRLVRGPIESATDGPVDGYNLSDIFEYMGPAEHERCYADLVDRAAPGARLVYWNLLAPRARPDALAGEVTPLRETADALHARDLAWFYGALHVDEVAA</sequence>
<name>A0A6J4NBQ7_9BACT</name>
<dbReference type="InterPro" id="IPR029063">
    <property type="entry name" value="SAM-dependent_MTases_sf"/>
</dbReference>
<dbReference type="PANTHER" id="PTHR47473">
    <property type="entry name" value="BTA1P"/>
    <property type="match status" value="1"/>
</dbReference>
<evidence type="ECO:0008006" key="2">
    <source>
        <dbReference type="Google" id="ProtNLM"/>
    </source>
</evidence>
<organism evidence="1">
    <name type="scientific">uncultured Gemmatimonadota bacterium</name>
    <dbReference type="NCBI Taxonomy" id="203437"/>
    <lineage>
        <taxon>Bacteria</taxon>
        <taxon>Pseudomonadati</taxon>
        <taxon>Gemmatimonadota</taxon>
        <taxon>environmental samples</taxon>
    </lineage>
</organism>
<dbReference type="InterPro" id="IPR021829">
    <property type="entry name" value="DUF3419"/>
</dbReference>